<evidence type="ECO:0000313" key="2">
    <source>
        <dbReference type="EMBL" id="AAX96500.1"/>
    </source>
</evidence>
<protein>
    <submittedName>
        <fullName evidence="2">Uncharacterized protein</fullName>
    </submittedName>
</protein>
<feature type="region of interest" description="Disordered" evidence="1">
    <location>
        <begin position="79"/>
        <end position="98"/>
    </location>
</feature>
<accession>Q2R5Q0</accession>
<organism evidence="2 3">
    <name type="scientific">Oryza sativa subsp. japonica</name>
    <name type="common">Rice</name>
    <dbReference type="NCBI Taxonomy" id="39947"/>
    <lineage>
        <taxon>Eukaryota</taxon>
        <taxon>Viridiplantae</taxon>
        <taxon>Streptophyta</taxon>
        <taxon>Embryophyta</taxon>
        <taxon>Tracheophyta</taxon>
        <taxon>Spermatophyta</taxon>
        <taxon>Magnoliopsida</taxon>
        <taxon>Liliopsida</taxon>
        <taxon>Poales</taxon>
        <taxon>Poaceae</taxon>
        <taxon>BOP clade</taxon>
        <taxon>Oryzoideae</taxon>
        <taxon>Oryzeae</taxon>
        <taxon>Oryzinae</taxon>
        <taxon>Oryza</taxon>
        <taxon>Oryza sativa</taxon>
    </lineage>
</organism>
<proteinExistence type="predicted"/>
<dbReference type="EMBL" id="AC120536">
    <property type="protein sequence ID" value="AAX96500.1"/>
    <property type="molecule type" value="Genomic_DNA"/>
</dbReference>
<sequence>MDVVGGTESNSCGSSEVEIGERRIRRLLLVGRGARARHRRGSVLTGQGCETFLGSKEWFECDTVWQQRSLRLRGWQRIGEANRQGETSEEGDIEPSVEIGSWQEEVMMLEISGGETVMGMGSSTRDVDDQVASC</sequence>
<evidence type="ECO:0000313" key="3">
    <source>
        <dbReference type="Proteomes" id="UP000000763"/>
    </source>
</evidence>
<gene>
    <name evidence="2" type="ordered locus">LOC_Os11g24230</name>
</gene>
<reference evidence="3" key="1">
    <citation type="journal article" date="2005" name="Nature">
        <title>The map-based sequence of the rice genome.</title>
        <authorList>
            <consortium name="International rice genome sequencing project (IRGSP)"/>
            <person name="Matsumoto T."/>
            <person name="Wu J."/>
            <person name="Kanamori H."/>
            <person name="Katayose Y."/>
            <person name="Fujisawa M."/>
            <person name="Namiki N."/>
            <person name="Mizuno H."/>
            <person name="Yamamoto K."/>
            <person name="Antonio B.A."/>
            <person name="Baba T."/>
            <person name="Sakata K."/>
            <person name="Nagamura Y."/>
            <person name="Aoki H."/>
            <person name="Arikawa K."/>
            <person name="Arita K."/>
            <person name="Bito T."/>
            <person name="Chiden Y."/>
            <person name="Fujitsuka N."/>
            <person name="Fukunaka R."/>
            <person name="Hamada M."/>
            <person name="Harada C."/>
            <person name="Hayashi A."/>
            <person name="Hijishita S."/>
            <person name="Honda M."/>
            <person name="Hosokawa S."/>
            <person name="Ichikawa Y."/>
            <person name="Idonuma A."/>
            <person name="Iijima M."/>
            <person name="Ikeda M."/>
            <person name="Ikeno M."/>
            <person name="Ito K."/>
            <person name="Ito S."/>
            <person name="Ito T."/>
            <person name="Ito Y."/>
            <person name="Ito Y."/>
            <person name="Iwabuchi A."/>
            <person name="Kamiya K."/>
            <person name="Karasawa W."/>
            <person name="Kurita K."/>
            <person name="Katagiri S."/>
            <person name="Kikuta A."/>
            <person name="Kobayashi H."/>
            <person name="Kobayashi N."/>
            <person name="Machita K."/>
            <person name="Maehara T."/>
            <person name="Masukawa M."/>
            <person name="Mizubayashi T."/>
            <person name="Mukai Y."/>
            <person name="Nagasaki H."/>
            <person name="Nagata Y."/>
            <person name="Naito S."/>
            <person name="Nakashima M."/>
            <person name="Nakama Y."/>
            <person name="Nakamichi Y."/>
            <person name="Nakamura M."/>
            <person name="Meguro A."/>
            <person name="Negishi M."/>
            <person name="Ohta I."/>
            <person name="Ohta T."/>
            <person name="Okamoto M."/>
            <person name="Ono N."/>
            <person name="Saji S."/>
            <person name="Sakaguchi M."/>
            <person name="Sakai K."/>
            <person name="Shibata M."/>
            <person name="Shimokawa T."/>
            <person name="Song J."/>
            <person name="Takazaki Y."/>
            <person name="Terasawa K."/>
            <person name="Tsugane M."/>
            <person name="Tsuji K."/>
            <person name="Ueda S."/>
            <person name="Waki K."/>
            <person name="Yamagata H."/>
            <person name="Yamamoto M."/>
            <person name="Yamamoto S."/>
            <person name="Yamane H."/>
            <person name="Yoshiki S."/>
            <person name="Yoshihara R."/>
            <person name="Yukawa K."/>
            <person name="Zhong H."/>
            <person name="Yano M."/>
            <person name="Yuan Q."/>
            <person name="Ouyang S."/>
            <person name="Liu J."/>
            <person name="Jones K.M."/>
            <person name="Gansberger K."/>
            <person name="Moffat K."/>
            <person name="Hill J."/>
            <person name="Bera J."/>
            <person name="Fadrosh D."/>
            <person name="Jin S."/>
            <person name="Johri S."/>
            <person name="Kim M."/>
            <person name="Overton L."/>
            <person name="Reardon M."/>
            <person name="Tsitrin T."/>
            <person name="Vuong H."/>
            <person name="Weaver B."/>
            <person name="Ciecko A."/>
            <person name="Tallon L."/>
            <person name="Jackson J."/>
            <person name="Pai G."/>
            <person name="Aken S.V."/>
            <person name="Utterback T."/>
            <person name="Reidmuller S."/>
            <person name="Feldblyum T."/>
            <person name="Hsiao J."/>
            <person name="Zismann V."/>
            <person name="Iobst S."/>
            <person name="de Vazeille A.R."/>
            <person name="Buell C.R."/>
            <person name="Ying K."/>
            <person name="Li Y."/>
            <person name="Lu T."/>
            <person name="Huang Y."/>
            <person name="Zhao Q."/>
            <person name="Feng Q."/>
            <person name="Zhang L."/>
            <person name="Zhu J."/>
            <person name="Weng Q."/>
            <person name="Mu J."/>
            <person name="Lu Y."/>
            <person name="Fan D."/>
            <person name="Liu Y."/>
            <person name="Guan J."/>
            <person name="Zhang Y."/>
            <person name="Yu S."/>
            <person name="Liu X."/>
            <person name="Zhang Y."/>
            <person name="Hong G."/>
            <person name="Han B."/>
            <person name="Choisne N."/>
            <person name="Demange N."/>
            <person name="Orjeda G."/>
            <person name="Samain S."/>
            <person name="Cattolico L."/>
            <person name="Pelletier E."/>
            <person name="Couloux A."/>
            <person name="Segurens B."/>
            <person name="Wincker P."/>
            <person name="D'Hont A."/>
            <person name="Scarpelli C."/>
            <person name="Weissenbach J."/>
            <person name="Salanoubat M."/>
            <person name="Quetier F."/>
            <person name="Yu Y."/>
            <person name="Kim H.R."/>
            <person name="Rambo T."/>
            <person name="Currie J."/>
            <person name="Collura K."/>
            <person name="Luo M."/>
            <person name="Yang T."/>
            <person name="Ammiraju J.S.S."/>
            <person name="Engler F."/>
            <person name="Soderlund C."/>
            <person name="Wing R.A."/>
            <person name="Palmer L.E."/>
            <person name="de la Bastide M."/>
            <person name="Spiegel L."/>
            <person name="Nascimento L."/>
            <person name="Zutavern T."/>
            <person name="O'Shaughnessy A."/>
            <person name="Dike S."/>
            <person name="Dedhia N."/>
            <person name="Preston R."/>
            <person name="Balija V."/>
            <person name="McCombie W.R."/>
            <person name="Chow T."/>
            <person name="Chen H."/>
            <person name="Chung M."/>
            <person name="Chen C."/>
            <person name="Shaw J."/>
            <person name="Wu H."/>
            <person name="Hsiao K."/>
            <person name="Chao Y."/>
            <person name="Chu M."/>
            <person name="Cheng C."/>
            <person name="Hour A."/>
            <person name="Lee P."/>
            <person name="Lin S."/>
            <person name="Lin Y."/>
            <person name="Liou J."/>
            <person name="Liu S."/>
            <person name="Hsing Y."/>
            <person name="Raghuvanshi S."/>
            <person name="Mohanty A."/>
            <person name="Bharti A.K."/>
            <person name="Gaur A."/>
            <person name="Gupta V."/>
            <person name="Kumar D."/>
            <person name="Ravi V."/>
            <person name="Vij S."/>
            <person name="Kapur A."/>
            <person name="Khurana P."/>
            <person name="Khurana P."/>
            <person name="Khurana J.P."/>
            <person name="Tyagi A.K."/>
            <person name="Gaikwad K."/>
            <person name="Singh A."/>
            <person name="Dalal V."/>
            <person name="Srivastava S."/>
            <person name="Dixit A."/>
            <person name="Pal A.K."/>
            <person name="Ghazi I.A."/>
            <person name="Yadav M."/>
            <person name="Pandit A."/>
            <person name="Bhargava A."/>
            <person name="Sureshbabu K."/>
            <person name="Batra K."/>
            <person name="Sharma T.R."/>
            <person name="Mohapatra T."/>
            <person name="Singh N.K."/>
            <person name="Messing J."/>
            <person name="Nelson A.B."/>
            <person name="Fuks G."/>
            <person name="Kavchok S."/>
            <person name="Keizer G."/>
            <person name="Linton E."/>
            <person name="Llaca V."/>
            <person name="Song R."/>
            <person name="Tanyolac B."/>
            <person name="Young S."/>
            <person name="Ho-Il K."/>
            <person name="Hahn J.H."/>
            <person name="Sangsakoo G."/>
            <person name="Vanavichit A."/>
            <person name="de Mattos Luiz.A.T."/>
            <person name="Zimmer P.D."/>
            <person name="Malone G."/>
            <person name="Dellagostin O."/>
            <person name="de Oliveira A.C."/>
            <person name="Bevan M."/>
            <person name="Bancroft I."/>
            <person name="Minx P."/>
            <person name="Cordum H."/>
            <person name="Wilson R."/>
            <person name="Cheng Z."/>
            <person name="Jin W."/>
            <person name="Jiang J."/>
            <person name="Leong S.A."/>
            <person name="Iwama H."/>
            <person name="Gojobori T."/>
            <person name="Itoh T."/>
            <person name="Niimura Y."/>
            <person name="Fujii Y."/>
            <person name="Habara T."/>
            <person name="Sakai H."/>
            <person name="Sato Y."/>
            <person name="Wilson G."/>
            <person name="Kumar K."/>
            <person name="McCouch S."/>
            <person name="Juretic N."/>
            <person name="Hoen D."/>
            <person name="Wright S."/>
            <person name="Bruskiewich R."/>
            <person name="Bureau T."/>
            <person name="Miyao A."/>
            <person name="Hirochika H."/>
            <person name="Nishikawa T."/>
            <person name="Kadowaki K."/>
            <person name="Sugiura M."/>
            <person name="Burr B."/>
            <person name="Sasaki T."/>
        </authorList>
    </citation>
    <scope>NUCLEOTIDE SEQUENCE [LARGE SCALE GENOMIC DNA]</scope>
    <source>
        <strain evidence="3">cv. Nipponbare</strain>
    </source>
</reference>
<dbReference type="AlphaFoldDB" id="Q2R5Q0"/>
<reference evidence="3" key="2">
    <citation type="journal article" date="2008" name="Nucleic Acids Res.">
        <title>The rice annotation project database (RAP-DB): 2008 update.</title>
        <authorList>
            <consortium name="The rice annotation project (RAP)"/>
        </authorList>
    </citation>
    <scope>GENOME REANNOTATION</scope>
    <source>
        <strain evidence="3">cv. Nipponbare</strain>
    </source>
</reference>
<name>Q2R5Q0_ORYSJ</name>
<evidence type="ECO:0000256" key="1">
    <source>
        <dbReference type="SAM" id="MobiDB-lite"/>
    </source>
</evidence>
<dbReference type="Proteomes" id="UP000000763">
    <property type="component" value="Chromosome 11"/>
</dbReference>